<organism evidence="2 3">
    <name type="scientific">Tagetes erecta</name>
    <name type="common">African marigold</name>
    <dbReference type="NCBI Taxonomy" id="13708"/>
    <lineage>
        <taxon>Eukaryota</taxon>
        <taxon>Viridiplantae</taxon>
        <taxon>Streptophyta</taxon>
        <taxon>Embryophyta</taxon>
        <taxon>Tracheophyta</taxon>
        <taxon>Spermatophyta</taxon>
        <taxon>Magnoliopsida</taxon>
        <taxon>eudicotyledons</taxon>
        <taxon>Gunneridae</taxon>
        <taxon>Pentapetalae</taxon>
        <taxon>asterids</taxon>
        <taxon>campanulids</taxon>
        <taxon>Asterales</taxon>
        <taxon>Asteraceae</taxon>
        <taxon>Asteroideae</taxon>
        <taxon>Heliantheae alliance</taxon>
        <taxon>Tageteae</taxon>
        <taxon>Tagetes</taxon>
    </lineage>
</organism>
<evidence type="ECO:0000256" key="1">
    <source>
        <dbReference type="SAM" id="MobiDB-lite"/>
    </source>
</evidence>
<evidence type="ECO:0000313" key="3">
    <source>
        <dbReference type="Proteomes" id="UP001229421"/>
    </source>
</evidence>
<keyword evidence="3" id="KW-1185">Reference proteome</keyword>
<feature type="region of interest" description="Disordered" evidence="1">
    <location>
        <begin position="83"/>
        <end position="111"/>
    </location>
</feature>
<gene>
    <name evidence="2" type="ORF">QVD17_09099</name>
</gene>
<evidence type="ECO:0000313" key="2">
    <source>
        <dbReference type="EMBL" id="KAK1432205.1"/>
    </source>
</evidence>
<dbReference type="AlphaFoldDB" id="A0AAD8L6N3"/>
<accession>A0AAD8L6N3</accession>
<proteinExistence type="predicted"/>
<dbReference type="EMBL" id="JAUHHV010000002">
    <property type="protein sequence ID" value="KAK1432205.1"/>
    <property type="molecule type" value="Genomic_DNA"/>
</dbReference>
<dbReference type="Proteomes" id="UP001229421">
    <property type="component" value="Unassembled WGS sequence"/>
</dbReference>
<name>A0AAD8L6N3_TARER</name>
<feature type="compositionally biased region" description="Basic and acidic residues" evidence="1">
    <location>
        <begin position="83"/>
        <end position="95"/>
    </location>
</feature>
<protein>
    <submittedName>
        <fullName evidence="2">Uncharacterized protein</fullName>
    </submittedName>
</protein>
<sequence>MEFSTSVFGEGKTHEYDSGFRRIHEVRHGMSPFYQMSGNEMFNNLAGHYLDFSHADYGAYLPAHVMENPVHVELPHVAERLSRRVREGGRGRGKVDGPAVEDNAGQQNMGN</sequence>
<reference evidence="2" key="1">
    <citation type="journal article" date="2023" name="bioRxiv">
        <title>Improved chromosome-level genome assembly for marigold (Tagetes erecta).</title>
        <authorList>
            <person name="Jiang F."/>
            <person name="Yuan L."/>
            <person name="Wang S."/>
            <person name="Wang H."/>
            <person name="Xu D."/>
            <person name="Wang A."/>
            <person name="Fan W."/>
        </authorList>
    </citation>
    <scope>NUCLEOTIDE SEQUENCE</scope>
    <source>
        <strain evidence="2">WSJ</strain>
        <tissue evidence="2">Leaf</tissue>
    </source>
</reference>
<comment type="caution">
    <text evidence="2">The sequence shown here is derived from an EMBL/GenBank/DDBJ whole genome shotgun (WGS) entry which is preliminary data.</text>
</comment>